<dbReference type="CDD" id="cd00093">
    <property type="entry name" value="HTH_XRE"/>
    <property type="match status" value="1"/>
</dbReference>
<dbReference type="Pfam" id="PF01381">
    <property type="entry name" value="HTH_3"/>
    <property type="match status" value="1"/>
</dbReference>
<dbReference type="GO" id="GO:0003677">
    <property type="term" value="F:DNA binding"/>
    <property type="evidence" value="ECO:0007669"/>
    <property type="project" value="InterPro"/>
</dbReference>
<feature type="domain" description="HTH cro/C1-type" evidence="1">
    <location>
        <begin position="14"/>
        <end position="49"/>
    </location>
</feature>
<proteinExistence type="predicted"/>
<accession>A0A8S5N808</accession>
<name>A0A8S5N808_9CAUD</name>
<dbReference type="InterPro" id="IPR010982">
    <property type="entry name" value="Lambda_DNA-bd_dom_sf"/>
</dbReference>
<dbReference type="Gene3D" id="1.10.260.40">
    <property type="entry name" value="lambda repressor-like DNA-binding domains"/>
    <property type="match status" value="1"/>
</dbReference>
<dbReference type="InterPro" id="IPR001387">
    <property type="entry name" value="Cro/C1-type_HTH"/>
</dbReference>
<reference evidence="2" key="1">
    <citation type="journal article" date="2021" name="Proc. Natl. Acad. Sci. U.S.A.">
        <title>A Catalog of Tens of Thousands of Viruses from Human Metagenomes Reveals Hidden Associations with Chronic Diseases.</title>
        <authorList>
            <person name="Tisza M.J."/>
            <person name="Buck C.B."/>
        </authorList>
    </citation>
    <scope>NUCLEOTIDE SEQUENCE</scope>
    <source>
        <strain evidence="2">CtiBE32</strain>
    </source>
</reference>
<evidence type="ECO:0000259" key="1">
    <source>
        <dbReference type="Pfam" id="PF01381"/>
    </source>
</evidence>
<protein>
    <submittedName>
        <fullName evidence="2">DNA complex-sensing repressor</fullName>
    </submittedName>
</protein>
<dbReference type="SUPFAM" id="SSF47413">
    <property type="entry name" value="lambda repressor-like DNA-binding domains"/>
    <property type="match status" value="1"/>
</dbReference>
<dbReference type="EMBL" id="BK015088">
    <property type="protein sequence ID" value="DAD90511.1"/>
    <property type="molecule type" value="Genomic_DNA"/>
</dbReference>
<sequence length="191" mass="21505">MSRRISDNLVSVLHESRILSGTTQKTLADSLHKSVATIQYWETGTVQPPFWAVVEWIETCGYNPLRFYLNYLYPDKFKHIWSDDPQKLRSAIAEYYLSAAPDSEVKKMAYSIFGPTGSSWQGQVDEICAGNQLPISARIDVAEVICSKYCMARDTGTILHPDMVQPDMDNLRSSIDACKKAVIDGHTEYCA</sequence>
<organism evidence="2">
    <name type="scientific">Myoviridae sp. ctiBE32</name>
    <dbReference type="NCBI Taxonomy" id="2826685"/>
    <lineage>
        <taxon>Viruses</taxon>
        <taxon>Duplodnaviria</taxon>
        <taxon>Heunggongvirae</taxon>
        <taxon>Uroviricota</taxon>
        <taxon>Caudoviricetes</taxon>
    </lineage>
</organism>
<evidence type="ECO:0000313" key="2">
    <source>
        <dbReference type="EMBL" id="DAD90511.1"/>
    </source>
</evidence>